<dbReference type="PROSITE" id="PS51192">
    <property type="entry name" value="HELICASE_ATP_BIND_1"/>
    <property type="match status" value="1"/>
</dbReference>
<keyword evidence="2" id="KW-0067">ATP-binding</keyword>
<evidence type="ECO:0000259" key="5">
    <source>
        <dbReference type="PROSITE" id="PS51194"/>
    </source>
</evidence>
<dbReference type="Pfam" id="PF00270">
    <property type="entry name" value="DEAD"/>
    <property type="match status" value="1"/>
</dbReference>
<dbReference type="SMART" id="SM01075">
    <property type="entry name" value="CDT1"/>
    <property type="match status" value="1"/>
</dbReference>
<dbReference type="InterPro" id="IPR014001">
    <property type="entry name" value="Helicase_ATP-bd"/>
</dbReference>
<keyword evidence="7" id="KW-1185">Reference proteome</keyword>
<dbReference type="GO" id="GO:0016787">
    <property type="term" value="F:hydrolase activity"/>
    <property type="evidence" value="ECO:0007669"/>
    <property type="project" value="UniProtKB-KW"/>
</dbReference>
<dbReference type="Pfam" id="PF08839">
    <property type="entry name" value="CDT1"/>
    <property type="match status" value="1"/>
</dbReference>
<dbReference type="Pfam" id="PF09369">
    <property type="entry name" value="MZB"/>
    <property type="match status" value="1"/>
</dbReference>
<feature type="region of interest" description="Disordered" evidence="3">
    <location>
        <begin position="1"/>
        <end position="51"/>
    </location>
</feature>
<dbReference type="CDD" id="cd18797">
    <property type="entry name" value="SF2_C_Hrq"/>
    <property type="match status" value="1"/>
</dbReference>
<dbReference type="AlphaFoldDB" id="A0A2H3CH34"/>
<dbReference type="GO" id="GO:0043138">
    <property type="term" value="F:3'-5' DNA helicase activity"/>
    <property type="evidence" value="ECO:0007669"/>
    <property type="project" value="TreeGrafter"/>
</dbReference>
<dbReference type="Pfam" id="PF22982">
    <property type="entry name" value="WHD_HRQ1"/>
    <property type="match status" value="1"/>
</dbReference>
<dbReference type="Gene3D" id="3.40.50.300">
    <property type="entry name" value="P-loop containing nucleotide triphosphate hydrolases"/>
    <property type="match status" value="2"/>
</dbReference>
<evidence type="ECO:0000313" key="6">
    <source>
        <dbReference type="EMBL" id="PBK77708.1"/>
    </source>
</evidence>
<dbReference type="STRING" id="1076256.A0A2H3CH34"/>
<dbReference type="GO" id="GO:0006289">
    <property type="term" value="P:nucleotide-excision repair"/>
    <property type="evidence" value="ECO:0007669"/>
    <property type="project" value="TreeGrafter"/>
</dbReference>
<dbReference type="SUPFAM" id="SSF52540">
    <property type="entry name" value="P-loop containing nucleoside triphosphate hydrolases"/>
    <property type="match status" value="1"/>
</dbReference>
<evidence type="ECO:0000256" key="3">
    <source>
        <dbReference type="SAM" id="MobiDB-lite"/>
    </source>
</evidence>
<keyword evidence="1" id="KW-0547">Nucleotide-binding</keyword>
<dbReference type="InterPro" id="IPR055227">
    <property type="entry name" value="HRQ1_WHD"/>
</dbReference>
<dbReference type="InterPro" id="IPR011545">
    <property type="entry name" value="DEAD/DEAH_box_helicase_dom"/>
</dbReference>
<reference evidence="7" key="1">
    <citation type="journal article" date="2017" name="Nat. Ecol. Evol.">
        <title>Genome expansion and lineage-specific genetic innovations in the forest pathogenic fungi Armillaria.</title>
        <authorList>
            <person name="Sipos G."/>
            <person name="Prasanna A.N."/>
            <person name="Walter M.C."/>
            <person name="O'Connor E."/>
            <person name="Balint B."/>
            <person name="Krizsan K."/>
            <person name="Kiss B."/>
            <person name="Hess J."/>
            <person name="Varga T."/>
            <person name="Slot J."/>
            <person name="Riley R."/>
            <person name="Boka B."/>
            <person name="Rigling D."/>
            <person name="Barry K."/>
            <person name="Lee J."/>
            <person name="Mihaltcheva S."/>
            <person name="LaButti K."/>
            <person name="Lipzen A."/>
            <person name="Waldron R."/>
            <person name="Moloney N.M."/>
            <person name="Sperisen C."/>
            <person name="Kredics L."/>
            <person name="Vagvoelgyi C."/>
            <person name="Patrignani A."/>
            <person name="Fitzpatrick D."/>
            <person name="Nagy I."/>
            <person name="Doyle S."/>
            <person name="Anderson J.B."/>
            <person name="Grigoriev I.V."/>
            <person name="Gueldener U."/>
            <person name="Muensterkoetter M."/>
            <person name="Nagy L.G."/>
        </authorList>
    </citation>
    <scope>NUCLEOTIDE SEQUENCE [LARGE SCALE GENOMIC DNA]</scope>
    <source>
        <strain evidence="7">28-4</strain>
    </source>
</reference>
<organism evidence="6 7">
    <name type="scientific">Armillaria solidipes</name>
    <dbReference type="NCBI Taxonomy" id="1076256"/>
    <lineage>
        <taxon>Eukaryota</taxon>
        <taxon>Fungi</taxon>
        <taxon>Dikarya</taxon>
        <taxon>Basidiomycota</taxon>
        <taxon>Agaricomycotina</taxon>
        <taxon>Agaricomycetes</taxon>
        <taxon>Agaricomycetidae</taxon>
        <taxon>Agaricales</taxon>
        <taxon>Marasmiineae</taxon>
        <taxon>Physalacriaceae</taxon>
        <taxon>Armillaria</taxon>
    </lineage>
</organism>
<dbReference type="SMART" id="SM00490">
    <property type="entry name" value="HELICc"/>
    <property type="match status" value="1"/>
</dbReference>
<dbReference type="InterPro" id="IPR018973">
    <property type="entry name" value="MZB"/>
</dbReference>
<dbReference type="Pfam" id="PF00271">
    <property type="entry name" value="Helicase_C"/>
    <property type="match status" value="1"/>
</dbReference>
<feature type="compositionally biased region" description="Basic residues" evidence="3">
    <location>
        <begin position="1"/>
        <end position="11"/>
    </location>
</feature>
<dbReference type="InterPro" id="IPR027417">
    <property type="entry name" value="P-loop_NTPase"/>
</dbReference>
<keyword evidence="6" id="KW-0378">Hydrolase</keyword>
<dbReference type="GO" id="GO:0036297">
    <property type="term" value="P:interstrand cross-link repair"/>
    <property type="evidence" value="ECO:0007669"/>
    <property type="project" value="TreeGrafter"/>
</dbReference>
<name>A0A2H3CH34_9AGAR</name>
<proteinExistence type="predicted"/>
<dbReference type="GO" id="GO:0005524">
    <property type="term" value="F:ATP binding"/>
    <property type="evidence" value="ECO:0007669"/>
    <property type="project" value="UniProtKB-KW"/>
</dbReference>
<dbReference type="InterPro" id="IPR014939">
    <property type="entry name" value="CDT1_Gemini-bd-like"/>
</dbReference>
<dbReference type="GO" id="GO:0005634">
    <property type="term" value="C:nucleus"/>
    <property type="evidence" value="ECO:0007669"/>
    <property type="project" value="TreeGrafter"/>
</dbReference>
<dbReference type="PROSITE" id="PS51194">
    <property type="entry name" value="HELICASE_CTER"/>
    <property type="match status" value="1"/>
</dbReference>
<dbReference type="Proteomes" id="UP000218334">
    <property type="component" value="Unassembled WGS sequence"/>
</dbReference>
<dbReference type="CDD" id="cd17923">
    <property type="entry name" value="DEXHc_Hrq1-like"/>
    <property type="match status" value="1"/>
</dbReference>
<dbReference type="SUPFAM" id="SSF46785">
    <property type="entry name" value="Winged helix' DNA-binding domain"/>
    <property type="match status" value="1"/>
</dbReference>
<feature type="compositionally biased region" description="Low complexity" evidence="3">
    <location>
        <begin position="16"/>
        <end position="26"/>
    </location>
</feature>
<feature type="domain" description="Helicase ATP-binding" evidence="4">
    <location>
        <begin position="308"/>
        <end position="491"/>
    </location>
</feature>
<evidence type="ECO:0000256" key="1">
    <source>
        <dbReference type="ARBA" id="ARBA00022741"/>
    </source>
</evidence>
<dbReference type="PANTHER" id="PTHR47957">
    <property type="entry name" value="ATP-DEPENDENT HELICASE HRQ1"/>
    <property type="match status" value="1"/>
</dbReference>
<evidence type="ECO:0000313" key="7">
    <source>
        <dbReference type="Proteomes" id="UP000218334"/>
    </source>
</evidence>
<evidence type="ECO:0000259" key="4">
    <source>
        <dbReference type="PROSITE" id="PS51192"/>
    </source>
</evidence>
<dbReference type="GO" id="GO:0003676">
    <property type="term" value="F:nucleic acid binding"/>
    <property type="evidence" value="ECO:0007669"/>
    <property type="project" value="InterPro"/>
</dbReference>
<dbReference type="InterPro" id="IPR001650">
    <property type="entry name" value="Helicase_C-like"/>
</dbReference>
<dbReference type="SMART" id="SM00487">
    <property type="entry name" value="DEXDc"/>
    <property type="match status" value="1"/>
</dbReference>
<sequence>MSDKKRTRPQAHGHSTSESIPSSSGSATVADRPAKKPKKSTKSQGSKNPDLSEWPPHFHLLFKVFKALNTVLAFVSSRRELATSFPVIRQSVENITKQPLELAQIAELKALLPEIITFSYVPTLPEDTTMLPGPSSQSAAESEGDVLRLEFVDSWNGGSKNNQGLFIPSARSPTMTKKLIDKRNNRFIQAVEELLQAVSAEEDAVILLQTAAKACIPVKPQQTAALGDDLEPYFPVPEPKDRPSIQEVLADIMSQHWYKDQIGTQMTFPAKDGHTDLELDEPLSPTIQVALKDSRNITSLYSHQVTAINAIGHGKNVIVSTSTASGKSVIYQVPLLRFLEEDPEATAIFVYPTKALAQDQRGALEQLLCACPGLQHVKVSTYDGDTPQDKRKGIRETASVILTNFDMIHASILPQEDCWRRFFKNIKLFVVDELHYYTGLFGTHVAYIMRRFRRICAAVGNRRIRFVSCSATISNPGSHMENVFGLDSSGVEVITEDGAPTGEKSFVVWQPSTIDPVAPGFGRDSSLSEAVRLMIHLMKHGIRVILFCKVSLAGLHFSPSGLDLENKFRRACEMAMKALRVMLGMSRRFDILQRVKSYRGGYSPEDRRDIERDAFSGQLLGIVATNALELGVDIGALDAVIMLGFPLNVSSLRQQTGRAGRRSRDSLAILVAEALPVDQYYVNHPEDLFDKNPDDLVIDLDSKLTLEAHLQCAANEMPVSLKDQVYFGPLMVEVCKTRLIADDEGWYHTHHKFRPYPSKHIALRGVQEDKYLIIDVTQERHTILEEMEMSRVLFEIYDGGVFIHQGRTYIVKELRHSAKTATLIQKDVDYITSPRDYTDVNAVQTLRIREIKGSPELAYYGNVEVKTLVFGYFVVMDRKIKDVVDLDNDPWEQETLGMWLDVPKQIPGWLNSKGIKPAAAIHAAEHAFLNKFALAQDVRTECKAEEKEVLIEKESKRKRPARLIFCDHVGQGMGSGVTAKAFDNVYDILHKAYETIVSCDCEDFKGCTKCVQSPSCKEGNKVCSKSGALVILKALLGYEVDPASIPDEHDTFEGGTDTIVSASHVRKLGDIEIERNLK</sequence>
<evidence type="ECO:0000256" key="2">
    <source>
        <dbReference type="ARBA" id="ARBA00022840"/>
    </source>
</evidence>
<feature type="domain" description="Helicase C-terminal" evidence="5">
    <location>
        <begin position="529"/>
        <end position="704"/>
    </location>
</feature>
<dbReference type="PANTHER" id="PTHR47957:SF3">
    <property type="entry name" value="ATP-DEPENDENT HELICASE HRQ1"/>
    <property type="match status" value="1"/>
</dbReference>
<accession>A0A2H3CH34</accession>
<protein>
    <submittedName>
        <fullName evidence="6">P-loop containing nucleoside triphosphate hydrolase protein</fullName>
    </submittedName>
</protein>
<gene>
    <name evidence="6" type="ORF">ARMSODRAFT_1077391</name>
</gene>
<dbReference type="EMBL" id="KZ293415">
    <property type="protein sequence ID" value="PBK77708.1"/>
    <property type="molecule type" value="Genomic_DNA"/>
</dbReference>
<dbReference type="InterPro" id="IPR036390">
    <property type="entry name" value="WH_DNA-bd_sf"/>
</dbReference>